<dbReference type="Proteomes" id="UP001595846">
    <property type="component" value="Unassembled WGS sequence"/>
</dbReference>
<evidence type="ECO:0000259" key="2">
    <source>
        <dbReference type="Pfam" id="PF18545"/>
    </source>
</evidence>
<feature type="domain" description="Halobacterial output" evidence="2">
    <location>
        <begin position="23"/>
        <end position="93"/>
    </location>
</feature>
<dbReference type="AlphaFoldDB" id="A0ABD5NQJ6"/>
<gene>
    <name evidence="3" type="ORF">ACFOUR_11500</name>
</gene>
<name>A0ABD5NQJ6_9EURY</name>
<dbReference type="RefSeq" id="WP_256533615.1">
    <property type="nucleotide sequence ID" value="NZ_CP101824.1"/>
</dbReference>
<keyword evidence="4" id="KW-1185">Reference proteome</keyword>
<evidence type="ECO:0000256" key="1">
    <source>
        <dbReference type="SAM" id="MobiDB-lite"/>
    </source>
</evidence>
<feature type="compositionally biased region" description="Basic and acidic residues" evidence="1">
    <location>
        <begin position="1"/>
        <end position="20"/>
    </location>
</feature>
<evidence type="ECO:0000313" key="4">
    <source>
        <dbReference type="Proteomes" id="UP001595846"/>
    </source>
</evidence>
<accession>A0ABD5NQJ6</accession>
<dbReference type="EMBL" id="JBHSAQ010000010">
    <property type="protein sequence ID" value="MFC3958988.1"/>
    <property type="molecule type" value="Genomic_DNA"/>
</dbReference>
<proteinExistence type="predicted"/>
<dbReference type="GeneID" id="73902746"/>
<evidence type="ECO:0000313" key="3">
    <source>
        <dbReference type="EMBL" id="MFC3958988.1"/>
    </source>
</evidence>
<dbReference type="Pfam" id="PF18545">
    <property type="entry name" value="HalOD1"/>
    <property type="match status" value="1"/>
</dbReference>
<comment type="caution">
    <text evidence="3">The sequence shown here is derived from an EMBL/GenBank/DDBJ whole genome shotgun (WGS) entry which is preliminary data.</text>
</comment>
<dbReference type="InterPro" id="IPR040624">
    <property type="entry name" value="HalOD1"/>
</dbReference>
<organism evidence="3 4">
    <name type="scientific">Halovivax cerinus</name>
    <dbReference type="NCBI Taxonomy" id="1487865"/>
    <lineage>
        <taxon>Archaea</taxon>
        <taxon>Methanobacteriati</taxon>
        <taxon>Methanobacteriota</taxon>
        <taxon>Stenosarchaea group</taxon>
        <taxon>Halobacteria</taxon>
        <taxon>Halobacteriales</taxon>
        <taxon>Natrialbaceae</taxon>
        <taxon>Halovivax</taxon>
    </lineage>
</organism>
<protein>
    <submittedName>
        <fullName evidence="3">HalOD1 output domain-containing protein</fullName>
    </submittedName>
</protein>
<reference evidence="3 4" key="1">
    <citation type="journal article" date="2019" name="Int. J. Syst. Evol. Microbiol.">
        <title>The Global Catalogue of Microorganisms (GCM) 10K type strain sequencing project: providing services to taxonomists for standard genome sequencing and annotation.</title>
        <authorList>
            <consortium name="The Broad Institute Genomics Platform"/>
            <consortium name="The Broad Institute Genome Sequencing Center for Infectious Disease"/>
            <person name="Wu L."/>
            <person name="Ma J."/>
        </authorList>
    </citation>
    <scope>NUCLEOTIDE SEQUENCE [LARGE SCALE GENOMIC DNA]</scope>
    <source>
        <strain evidence="3 4">IBRC-M 10256</strain>
    </source>
</reference>
<feature type="region of interest" description="Disordered" evidence="1">
    <location>
        <begin position="1"/>
        <end position="21"/>
    </location>
</feature>
<sequence>MSGIDDRDRADARTVTREFDTTQEDPNVAVVSALAEIEDVPVEELTPLYSCIDHILEHLYSNPPADEADVRITFTYNGYRITVEQDGRARFEPLEDDRLG</sequence>